<proteinExistence type="predicted"/>
<reference evidence="1 2" key="1">
    <citation type="submission" date="2016-06" db="EMBL/GenBank/DDBJ databases">
        <authorList>
            <person name="Kjaerup R.B."/>
            <person name="Dalgaard T.S."/>
            <person name="Juul-Madsen H.R."/>
        </authorList>
    </citation>
    <scope>NUCLEOTIDE SEQUENCE [LARGE SCALE GENOMIC DNA]</scope>
</reference>
<dbReference type="KEGG" id="vg:29061991"/>
<evidence type="ECO:0000313" key="2">
    <source>
        <dbReference type="Proteomes" id="UP000202923"/>
    </source>
</evidence>
<dbReference type="RefSeq" id="YP_009278752.1">
    <property type="nucleotide sequence ID" value="NC_031010.1"/>
</dbReference>
<dbReference type="Proteomes" id="UP000202923">
    <property type="component" value="Genome"/>
</dbReference>
<sequence length="166" mass="19093">MKRLITLLFKKKKPEQPKRTLDDIVRELFDSEDRDIPAFASAMGMSVPDLYFAVKDPYLRGNIKGFAGQEAKVIINERNDRLIFGRNAVLISMPDRGNLRFENLDEGIDHLRRMAKPDTLLKMFPHDIKEHTVMFSLTDVKGDAALGVISQLSKAQFEKLLERFKE</sequence>
<evidence type="ECO:0000313" key="1">
    <source>
        <dbReference type="EMBL" id="ANZ49499.1"/>
    </source>
</evidence>
<dbReference type="GeneID" id="29061991"/>
<dbReference type="EMBL" id="KX397369">
    <property type="protein sequence ID" value="ANZ49499.1"/>
    <property type="molecule type" value="Genomic_DNA"/>
</dbReference>
<organism evidence="1 2">
    <name type="scientific">Erwinia phage vB_EamM_Kwan</name>
    <dbReference type="NCBI Taxonomy" id="1883374"/>
    <lineage>
        <taxon>Viruses</taxon>
        <taxon>Duplodnaviria</taxon>
        <taxon>Heunggongvirae</taxon>
        <taxon>Uroviricota</taxon>
        <taxon>Caudoviricetes</taxon>
        <taxon>Chimalliviridae</taxon>
        <taxon>Wellingtonvirus</taxon>
        <taxon>Wellingtonvirus wellington</taxon>
    </lineage>
</organism>
<accession>A0A1B2IE22</accession>
<gene>
    <name evidence="1" type="ORF">KWAN_147</name>
</gene>
<protein>
    <submittedName>
        <fullName evidence="1">Uncharacterized protein</fullName>
    </submittedName>
</protein>
<name>A0A1B2IE22_9CAUD</name>